<keyword evidence="4 5" id="KW-0539">Nucleus</keyword>
<feature type="compositionally biased region" description="Basic and acidic residues" evidence="7">
    <location>
        <begin position="36"/>
        <end position="45"/>
    </location>
</feature>
<feature type="DNA-binding region" description="Homeobox" evidence="5">
    <location>
        <begin position="134"/>
        <end position="193"/>
    </location>
</feature>
<gene>
    <name evidence="10" type="primary">LOC103544019</name>
</gene>
<feature type="compositionally biased region" description="Acidic residues" evidence="7">
    <location>
        <begin position="52"/>
        <end position="65"/>
    </location>
</feature>
<feature type="compositionally biased region" description="Basic and acidic residues" evidence="7">
    <location>
        <begin position="102"/>
        <end position="111"/>
    </location>
</feature>
<dbReference type="PROSITE" id="PS00027">
    <property type="entry name" value="HOMEOBOX_1"/>
    <property type="match status" value="1"/>
</dbReference>
<feature type="compositionally biased region" description="Low complexity" evidence="7">
    <location>
        <begin position="119"/>
        <end position="139"/>
    </location>
</feature>
<dbReference type="InterPro" id="IPR000047">
    <property type="entry name" value="HTH_motif"/>
</dbReference>
<dbReference type="Pfam" id="PF00046">
    <property type="entry name" value="Homeodomain"/>
    <property type="match status" value="1"/>
</dbReference>
<evidence type="ECO:0000256" key="1">
    <source>
        <dbReference type="ARBA" id="ARBA00004123"/>
    </source>
</evidence>
<dbReference type="PROSITE" id="PS50071">
    <property type="entry name" value="HOMEOBOX_2"/>
    <property type="match status" value="1"/>
</dbReference>
<protein>
    <submittedName>
        <fullName evidence="10">Rhox homeobox family member 1-like</fullName>
    </submittedName>
</protein>
<evidence type="ECO:0000259" key="8">
    <source>
        <dbReference type="PROSITE" id="PS50071"/>
    </source>
</evidence>
<sequence>MDPRAESPEAHGLLDSTRDLEPPQQCSDEGDDEDREEGHEAKRVEISLSADGGEEEEGIQAEPEQEAAAAAAQGKEAGDGAGEGEEKDDGAVGAGAPANREAGGDGGREAGEQGPEEQPPQAAVECPQPGARRQAGRRATFTPVQLRELEGVFRHTPYPELWLRQELARRMGVTEARVQVWFKNRRAKWRRWQRALMFRVMPPVVLGPPVVIGSRRPRSTILIRTPDCMRMLLQPLPPGLPLPPGSPFPPVFLPPPP</sequence>
<keyword evidence="9" id="KW-1185">Reference proteome</keyword>
<evidence type="ECO:0000313" key="9">
    <source>
        <dbReference type="Proteomes" id="UP001652662"/>
    </source>
</evidence>
<dbReference type="PANTHER" id="PTHR24329">
    <property type="entry name" value="HOMEOBOX PROTEIN ARISTALESS"/>
    <property type="match status" value="1"/>
</dbReference>
<feature type="region of interest" description="Disordered" evidence="7">
    <location>
        <begin position="1"/>
        <end position="139"/>
    </location>
</feature>
<name>A0ABM2EPQ0_EQUPR</name>
<keyword evidence="2 5" id="KW-0238">DNA-binding</keyword>
<reference evidence="10" key="1">
    <citation type="submission" date="2025-08" db="UniProtKB">
        <authorList>
            <consortium name="RefSeq"/>
        </authorList>
    </citation>
    <scope>IDENTIFICATION</scope>
    <source>
        <tissue evidence="10">Blood</tissue>
    </source>
</reference>
<dbReference type="PRINTS" id="PR00031">
    <property type="entry name" value="HTHREPRESSR"/>
</dbReference>
<dbReference type="SUPFAM" id="SSF46689">
    <property type="entry name" value="Homeodomain-like"/>
    <property type="match status" value="1"/>
</dbReference>
<evidence type="ECO:0000256" key="3">
    <source>
        <dbReference type="ARBA" id="ARBA00023155"/>
    </source>
</evidence>
<organism evidence="9 10">
    <name type="scientific">Equus przewalskii</name>
    <name type="common">Przewalski's horse</name>
    <name type="synonym">Equus caballus przewalskii</name>
    <dbReference type="NCBI Taxonomy" id="9798"/>
    <lineage>
        <taxon>Eukaryota</taxon>
        <taxon>Metazoa</taxon>
        <taxon>Chordata</taxon>
        <taxon>Craniata</taxon>
        <taxon>Vertebrata</taxon>
        <taxon>Euteleostomi</taxon>
        <taxon>Mammalia</taxon>
        <taxon>Eutheria</taxon>
        <taxon>Laurasiatheria</taxon>
        <taxon>Perissodactyla</taxon>
        <taxon>Equidae</taxon>
        <taxon>Equus</taxon>
    </lineage>
</organism>
<evidence type="ECO:0000256" key="2">
    <source>
        <dbReference type="ARBA" id="ARBA00023125"/>
    </source>
</evidence>
<dbReference type="CDD" id="cd00086">
    <property type="entry name" value="homeodomain"/>
    <property type="match status" value="1"/>
</dbReference>
<dbReference type="InterPro" id="IPR009057">
    <property type="entry name" value="Homeodomain-like_sf"/>
</dbReference>
<dbReference type="InterPro" id="IPR050649">
    <property type="entry name" value="Paired_Homeobox_TFs"/>
</dbReference>
<dbReference type="InterPro" id="IPR017970">
    <property type="entry name" value="Homeobox_CS"/>
</dbReference>
<feature type="compositionally biased region" description="Low complexity" evidence="7">
    <location>
        <begin position="66"/>
        <end position="75"/>
    </location>
</feature>
<dbReference type="SMART" id="SM00389">
    <property type="entry name" value="HOX"/>
    <property type="match status" value="1"/>
</dbReference>
<evidence type="ECO:0000256" key="5">
    <source>
        <dbReference type="PROSITE-ProRule" id="PRU00108"/>
    </source>
</evidence>
<dbReference type="InterPro" id="IPR001356">
    <property type="entry name" value="HD"/>
</dbReference>
<evidence type="ECO:0000256" key="6">
    <source>
        <dbReference type="RuleBase" id="RU000682"/>
    </source>
</evidence>
<evidence type="ECO:0000256" key="7">
    <source>
        <dbReference type="SAM" id="MobiDB-lite"/>
    </source>
</evidence>
<evidence type="ECO:0000313" key="10">
    <source>
        <dbReference type="RefSeq" id="XP_008509093.2"/>
    </source>
</evidence>
<dbReference type="GeneID" id="103544019"/>
<evidence type="ECO:0000256" key="4">
    <source>
        <dbReference type="ARBA" id="ARBA00023242"/>
    </source>
</evidence>
<dbReference type="Proteomes" id="UP001652662">
    <property type="component" value="Chromosome X"/>
</dbReference>
<keyword evidence="3 5" id="KW-0371">Homeobox</keyword>
<feature type="domain" description="Homeobox" evidence="8">
    <location>
        <begin position="132"/>
        <end position="192"/>
    </location>
</feature>
<dbReference type="RefSeq" id="XP_008509093.2">
    <property type="nucleotide sequence ID" value="XM_008510871.2"/>
</dbReference>
<comment type="subcellular location">
    <subcellularLocation>
        <location evidence="1 5 6">Nucleus</location>
    </subcellularLocation>
</comment>
<proteinExistence type="predicted"/>
<dbReference type="PANTHER" id="PTHR24329:SF575">
    <property type="entry name" value="ARISTALESS RELATED HOMEOBOX"/>
    <property type="match status" value="1"/>
</dbReference>
<accession>A0ABM2EPQ0</accession>
<dbReference type="Gene3D" id="1.10.10.60">
    <property type="entry name" value="Homeodomain-like"/>
    <property type="match status" value="1"/>
</dbReference>